<evidence type="ECO:0000313" key="3">
    <source>
        <dbReference type="EMBL" id="AKJ01193.1"/>
    </source>
</evidence>
<gene>
    <name evidence="3" type="ORF">AA314_02819</name>
    <name evidence="4" type="ORF">ATI61_11498</name>
</gene>
<dbReference type="KEGG" id="age:AA314_02819"/>
<evidence type="ECO:0000313" key="4">
    <source>
        <dbReference type="EMBL" id="REG24490.1"/>
    </source>
</evidence>
<evidence type="ECO:0000313" key="5">
    <source>
        <dbReference type="Proteomes" id="UP000035579"/>
    </source>
</evidence>
<dbReference type="RefSeq" id="WP_053066371.1">
    <property type="nucleotide sequence ID" value="NZ_CP011509.1"/>
</dbReference>
<proteinExistence type="predicted"/>
<feature type="compositionally biased region" description="Low complexity" evidence="1">
    <location>
        <begin position="709"/>
        <end position="718"/>
    </location>
</feature>
<dbReference type="Proteomes" id="UP000035579">
    <property type="component" value="Chromosome"/>
</dbReference>
<accession>A0AAC8Q6B9</accession>
<dbReference type="PANTHER" id="PTHR42926:SF1">
    <property type="entry name" value="CIRCADIAN CLOCK OSCILLATOR PROTEIN KAIC 1"/>
    <property type="match status" value="1"/>
</dbReference>
<dbReference type="InterPro" id="IPR051347">
    <property type="entry name" value="Circadian_clock_KaiC-rel"/>
</dbReference>
<dbReference type="SUPFAM" id="SSF52540">
    <property type="entry name" value="P-loop containing nucleoside triphosphate hydrolases"/>
    <property type="match status" value="3"/>
</dbReference>
<feature type="domain" description="KaiC" evidence="2">
    <location>
        <begin position="248"/>
        <end position="481"/>
    </location>
</feature>
<dbReference type="Pfam" id="PF06745">
    <property type="entry name" value="ATPase"/>
    <property type="match status" value="3"/>
</dbReference>
<dbReference type="InterPro" id="IPR027417">
    <property type="entry name" value="P-loop_NTPase"/>
</dbReference>
<sequence>MSGPGDYPAIPRLETGIPNLDAIFHGGLPKGSVSVLAGPPGSGKTTLTQQMCFHHASQGGRVLYFNTLSEPTAKTLLYLRPFAFFEPKLLEEHIRFIDLGVILRTKGLELTANLVMDHLKQFKPSMLVIDSYKVFDDLAKSAEELRKFTYELTVRLMAWECTTFLLGEYHPEQFEHPAYSAIDGIITLKQRQQSGEQQRLLQVIKMRGTSHSRDEHPFVVSSDGVDVYAPSVTLRRNRPTGQQSPEADRLKTGVSKLDELLGEGIPLGSSVIVSGVAGSGKTVMGLEFLYRGARDFEEKGIYFSFEETAERLRSTARGLGWDLDRELDRGLVRIVFIPQPDILVDRHLLEMQRHVESFGARRVVVDSMSVFLHKLEDKRIVRDKVFWLASIVQNHQAVGFFANDVPSGSSQHTRFGVEETVMDGLILLSMEQEGLERHRYLEVNKLRNTGHAQGKHSMAIGLGGISVFPRLDELLPEVEAVPLAPDRRRLSSGMPQLDVLLGGGLLDGSVTLVSGSPGTGKSTLGLQFALEVMRTKERALYISLEEGPGQLLQEAESLGLPLREALESGGVEVLFLPREHLHAARFLSVVEDKISKLRPARVVLDSASDIEVLGLVSEELRMLLYGLVIRLRTLGVTSFFTLEARSLFMSDIISERGLSPLADNILMFRYVQEDSGLVPMLTVVKTRGSVHDRASHRIRIGEGGMRLGSAPEAAPPSSKDAKKKRGPSPKQGPGPKRGRRK</sequence>
<evidence type="ECO:0000259" key="2">
    <source>
        <dbReference type="PROSITE" id="PS51146"/>
    </source>
</evidence>
<dbReference type="GO" id="GO:0005524">
    <property type="term" value="F:ATP binding"/>
    <property type="evidence" value="ECO:0007669"/>
    <property type="project" value="InterPro"/>
</dbReference>
<name>A0AAC8Q6B9_9BACT</name>
<dbReference type="PRINTS" id="PR01874">
    <property type="entry name" value="DNAREPAIRADA"/>
</dbReference>
<evidence type="ECO:0000313" key="6">
    <source>
        <dbReference type="Proteomes" id="UP000256345"/>
    </source>
</evidence>
<keyword evidence="6" id="KW-1185">Reference proteome</keyword>
<dbReference type="Proteomes" id="UP000256345">
    <property type="component" value="Unassembled WGS sequence"/>
</dbReference>
<dbReference type="InterPro" id="IPR003593">
    <property type="entry name" value="AAA+_ATPase"/>
</dbReference>
<dbReference type="PROSITE" id="PS51146">
    <property type="entry name" value="KAIC"/>
    <property type="match status" value="3"/>
</dbReference>
<dbReference type="AlphaFoldDB" id="A0AAC8Q6B9"/>
<dbReference type="SMART" id="SM00382">
    <property type="entry name" value="AAA"/>
    <property type="match status" value="3"/>
</dbReference>
<evidence type="ECO:0000256" key="1">
    <source>
        <dbReference type="SAM" id="MobiDB-lite"/>
    </source>
</evidence>
<organism evidence="3 5">
    <name type="scientific">Archangium gephyra</name>
    <dbReference type="NCBI Taxonomy" id="48"/>
    <lineage>
        <taxon>Bacteria</taxon>
        <taxon>Pseudomonadati</taxon>
        <taxon>Myxococcota</taxon>
        <taxon>Myxococcia</taxon>
        <taxon>Myxococcales</taxon>
        <taxon>Cystobacterineae</taxon>
        <taxon>Archangiaceae</taxon>
        <taxon>Archangium</taxon>
    </lineage>
</organism>
<dbReference type="EMBL" id="QUMU01000014">
    <property type="protein sequence ID" value="REG24490.1"/>
    <property type="molecule type" value="Genomic_DNA"/>
</dbReference>
<reference evidence="4 6" key="2">
    <citation type="submission" date="2018-08" db="EMBL/GenBank/DDBJ databases">
        <title>Genomic Encyclopedia of Archaeal and Bacterial Type Strains, Phase II (KMG-II): from individual species to whole genera.</title>
        <authorList>
            <person name="Goeker M."/>
        </authorList>
    </citation>
    <scope>NUCLEOTIDE SEQUENCE [LARGE SCALE GENOMIC DNA]</scope>
    <source>
        <strain evidence="4 6">DSM 2261</strain>
    </source>
</reference>
<reference evidence="3 5" key="1">
    <citation type="submission" date="2015-05" db="EMBL/GenBank/DDBJ databases">
        <title>Genome assembly of Archangium gephyra DSM 2261.</title>
        <authorList>
            <person name="Sharma G."/>
            <person name="Subramanian S."/>
        </authorList>
    </citation>
    <scope>NUCLEOTIDE SEQUENCE [LARGE SCALE GENOMIC DNA]</scope>
    <source>
        <strain evidence="3 5">DSM 2261</strain>
    </source>
</reference>
<dbReference type="EMBL" id="CP011509">
    <property type="protein sequence ID" value="AKJ01193.1"/>
    <property type="molecule type" value="Genomic_DNA"/>
</dbReference>
<dbReference type="InterPro" id="IPR010624">
    <property type="entry name" value="KaiC_dom"/>
</dbReference>
<protein>
    <submittedName>
        <fullName evidence="4">Circadian clock protein KaiC</fullName>
    </submittedName>
    <submittedName>
        <fullName evidence="3">DNA repair protein RadA</fullName>
    </submittedName>
</protein>
<dbReference type="PANTHER" id="PTHR42926">
    <property type="match status" value="1"/>
</dbReference>
<feature type="domain" description="KaiC" evidence="2">
    <location>
        <begin position="11"/>
        <end position="242"/>
    </location>
</feature>
<dbReference type="Gene3D" id="3.40.50.300">
    <property type="entry name" value="P-loop containing nucleotide triphosphate hydrolases"/>
    <property type="match status" value="3"/>
</dbReference>
<dbReference type="InterPro" id="IPR014774">
    <property type="entry name" value="KaiC-like_dom"/>
</dbReference>
<feature type="region of interest" description="Disordered" evidence="1">
    <location>
        <begin position="701"/>
        <end position="741"/>
    </location>
</feature>
<feature type="domain" description="KaiC" evidence="2">
    <location>
        <begin position="488"/>
        <end position="727"/>
    </location>
</feature>